<name>A0ABS4JAI6_9BACL</name>
<comment type="caution">
    <text evidence="1">The sequence shown here is derived from an EMBL/GenBank/DDBJ whole genome shotgun (WGS) entry which is preliminary data.</text>
</comment>
<dbReference type="RefSeq" id="WP_209979671.1">
    <property type="nucleotide sequence ID" value="NZ_JAGGLB010000059.1"/>
</dbReference>
<keyword evidence="2" id="KW-1185">Reference proteome</keyword>
<accession>A0ABS4JAI6</accession>
<evidence type="ECO:0000313" key="1">
    <source>
        <dbReference type="EMBL" id="MBP1996857.1"/>
    </source>
</evidence>
<dbReference type="Proteomes" id="UP001519287">
    <property type="component" value="Unassembled WGS sequence"/>
</dbReference>
<proteinExistence type="predicted"/>
<sequence length="104" mass="11911">MEWGKKLPSGSGIATITRPKNNAVIDPLHSFEIPRASQVSIDEKIRLGSLQKRNKHDLRMIQTVDFKGNLLVLVTNRFDLACDEIGEMYRSRWERTGPKNSRMT</sequence>
<reference evidence="1 2" key="1">
    <citation type="submission" date="2021-03" db="EMBL/GenBank/DDBJ databases">
        <title>Genomic Encyclopedia of Type Strains, Phase IV (KMG-IV): sequencing the most valuable type-strain genomes for metagenomic binning, comparative biology and taxonomic classification.</title>
        <authorList>
            <person name="Goeker M."/>
        </authorList>
    </citation>
    <scope>NUCLEOTIDE SEQUENCE [LARGE SCALE GENOMIC DNA]</scope>
    <source>
        <strain evidence="1 2">DSM 26048</strain>
    </source>
</reference>
<evidence type="ECO:0000313" key="2">
    <source>
        <dbReference type="Proteomes" id="UP001519287"/>
    </source>
</evidence>
<protein>
    <submittedName>
        <fullName evidence="1">Uncharacterized protein</fullName>
    </submittedName>
</protein>
<organism evidence="1 2">
    <name type="scientific">Paenibacillus eucommiae</name>
    <dbReference type="NCBI Taxonomy" id="1355755"/>
    <lineage>
        <taxon>Bacteria</taxon>
        <taxon>Bacillati</taxon>
        <taxon>Bacillota</taxon>
        <taxon>Bacilli</taxon>
        <taxon>Bacillales</taxon>
        <taxon>Paenibacillaceae</taxon>
        <taxon>Paenibacillus</taxon>
    </lineage>
</organism>
<gene>
    <name evidence="1" type="ORF">J2Z66_008535</name>
</gene>
<dbReference type="EMBL" id="JAGGLB010000059">
    <property type="protein sequence ID" value="MBP1996857.1"/>
    <property type="molecule type" value="Genomic_DNA"/>
</dbReference>